<evidence type="ECO:0000256" key="6">
    <source>
        <dbReference type="SAM" id="MobiDB-lite"/>
    </source>
</evidence>
<dbReference type="FunFam" id="3.30.40.10:FF:000154">
    <property type="entry name" value="PHD finger protein 12"/>
    <property type="match status" value="1"/>
</dbReference>
<feature type="region of interest" description="Disordered" evidence="6">
    <location>
        <begin position="415"/>
        <end position="469"/>
    </location>
</feature>
<dbReference type="GO" id="GO:0070822">
    <property type="term" value="C:Sin3-type complex"/>
    <property type="evidence" value="ECO:0007669"/>
    <property type="project" value="TreeGrafter"/>
</dbReference>
<keyword evidence="3" id="KW-0862">Zinc</keyword>
<dbReference type="GO" id="GO:0003714">
    <property type="term" value="F:transcription corepressor activity"/>
    <property type="evidence" value="ECO:0007669"/>
    <property type="project" value="InterPro"/>
</dbReference>
<dbReference type="PANTHER" id="PTHR46309:SF1">
    <property type="entry name" value="PHD FINGER PROTEIN 12"/>
    <property type="match status" value="1"/>
</dbReference>
<evidence type="ECO:0000313" key="10">
    <source>
        <dbReference type="Proteomes" id="UP001153620"/>
    </source>
</evidence>
<feature type="domain" description="PHD-type" evidence="8">
    <location>
        <begin position="230"/>
        <end position="280"/>
    </location>
</feature>
<evidence type="ECO:0000256" key="1">
    <source>
        <dbReference type="ARBA" id="ARBA00022723"/>
    </source>
</evidence>
<evidence type="ECO:0000256" key="2">
    <source>
        <dbReference type="ARBA" id="ARBA00022771"/>
    </source>
</evidence>
<evidence type="ECO:0000259" key="7">
    <source>
        <dbReference type="PROSITE" id="PS50006"/>
    </source>
</evidence>
<dbReference type="OrthoDB" id="1919692at2759"/>
<dbReference type="Pfam" id="PF16737">
    <property type="entry name" value="PHF12_MRG_bd"/>
    <property type="match status" value="1"/>
</dbReference>
<dbReference type="SUPFAM" id="SSF57903">
    <property type="entry name" value="FYVE/PHD zinc finger"/>
    <property type="match status" value="2"/>
</dbReference>
<evidence type="ECO:0000256" key="4">
    <source>
        <dbReference type="PROSITE-ProRule" id="PRU00146"/>
    </source>
</evidence>
<evidence type="ECO:0000313" key="9">
    <source>
        <dbReference type="EMBL" id="CAG9804312.1"/>
    </source>
</evidence>
<organism evidence="9 10">
    <name type="scientific">Chironomus riparius</name>
    <dbReference type="NCBI Taxonomy" id="315576"/>
    <lineage>
        <taxon>Eukaryota</taxon>
        <taxon>Metazoa</taxon>
        <taxon>Ecdysozoa</taxon>
        <taxon>Arthropoda</taxon>
        <taxon>Hexapoda</taxon>
        <taxon>Insecta</taxon>
        <taxon>Pterygota</taxon>
        <taxon>Neoptera</taxon>
        <taxon>Endopterygota</taxon>
        <taxon>Diptera</taxon>
        <taxon>Nematocera</taxon>
        <taxon>Chironomoidea</taxon>
        <taxon>Chironomidae</taxon>
        <taxon>Chironominae</taxon>
        <taxon>Chironomus</taxon>
    </lineage>
</organism>
<accession>A0A9N9RWB0</accession>
<dbReference type="InterPro" id="IPR000253">
    <property type="entry name" value="FHA_dom"/>
</dbReference>
<dbReference type="InterPro" id="IPR013083">
    <property type="entry name" value="Znf_RING/FYVE/PHD"/>
</dbReference>
<reference evidence="9" key="2">
    <citation type="submission" date="2022-10" db="EMBL/GenBank/DDBJ databases">
        <authorList>
            <consortium name="ENA_rothamsted_submissions"/>
            <consortium name="culmorum"/>
            <person name="King R."/>
        </authorList>
    </citation>
    <scope>NUCLEOTIDE SEQUENCE</scope>
</reference>
<dbReference type="AlphaFoldDB" id="A0A9N9RWB0"/>
<dbReference type="Gene3D" id="3.30.40.10">
    <property type="entry name" value="Zinc/RING finger domain, C3HC4 (zinc finger)"/>
    <property type="match status" value="2"/>
</dbReference>
<dbReference type="CDD" id="cd15534">
    <property type="entry name" value="PHD2_PHF12_Rco1"/>
    <property type="match status" value="1"/>
</dbReference>
<dbReference type="PROSITE" id="PS50006">
    <property type="entry name" value="FHA_DOMAIN"/>
    <property type="match status" value="1"/>
</dbReference>
<dbReference type="SMART" id="SM00249">
    <property type="entry name" value="PHD"/>
    <property type="match status" value="2"/>
</dbReference>
<feature type="compositionally biased region" description="Polar residues" evidence="6">
    <location>
        <begin position="446"/>
        <end position="461"/>
    </location>
</feature>
<dbReference type="InterPro" id="IPR042163">
    <property type="entry name" value="PHF12"/>
</dbReference>
<dbReference type="InterPro" id="IPR019787">
    <property type="entry name" value="Znf_PHD-finger"/>
</dbReference>
<dbReference type="GO" id="GO:0000122">
    <property type="term" value="P:negative regulation of transcription by RNA polymerase II"/>
    <property type="evidence" value="ECO:0007669"/>
    <property type="project" value="TreeGrafter"/>
</dbReference>
<dbReference type="GO" id="GO:0008270">
    <property type="term" value="F:zinc ion binding"/>
    <property type="evidence" value="ECO:0007669"/>
    <property type="project" value="UniProtKB-KW"/>
</dbReference>
<dbReference type="Gene3D" id="6.10.20.60">
    <property type="entry name" value="PHD finger protein 12"/>
    <property type="match status" value="1"/>
</dbReference>
<protein>
    <recommendedName>
        <fullName evidence="11">PHD finger protein 12</fullName>
    </recommendedName>
</protein>
<dbReference type="PROSITE" id="PS01359">
    <property type="entry name" value="ZF_PHD_1"/>
    <property type="match status" value="1"/>
</dbReference>
<reference evidence="9" key="1">
    <citation type="submission" date="2022-01" db="EMBL/GenBank/DDBJ databases">
        <authorList>
            <person name="King R."/>
        </authorList>
    </citation>
    <scope>NUCLEOTIDE SEQUENCE</scope>
</reference>
<feature type="coiled-coil region" evidence="5">
    <location>
        <begin position="99"/>
        <end position="126"/>
    </location>
</feature>
<evidence type="ECO:0000256" key="5">
    <source>
        <dbReference type="SAM" id="Coils"/>
    </source>
</evidence>
<dbReference type="Pfam" id="PF00628">
    <property type="entry name" value="PHD"/>
    <property type="match status" value="2"/>
</dbReference>
<sequence length="812" mass="93240">MSRQKVQYGTGSDYSEGLMGEIQRLIAPPSEEYKKKPVNPFKRAGRGNHDTCDSCSEAGNLICCDYCSASFHLNCHDPPLSEEDICKRDLWLCHTCTMKEKYAKQNEEKQKEKEKLDSEMEMKITDKHATTETVIEGDMQIVSEIKTEEVIIEEKENSPVTDDDKELSPFEELIRVASLLNPRQFELPVEMTQQFPFPGSERADHMKNGRRVKTKRLVELDSNGCVPLPAKLCFTCNKSCKKAPLISCDYCSLYFHQDCLDPPMCALPSGRWMCPAHPQQFIDWNLVETLSASERMKLWDRYSKNPVDHEVIKLQFFRKVHMKNPPFRIKLKPKRADEIEIPEIVKYQYENPPDLLPSMRQVMRIENVKKRGTVQVDFQKTQLAEIDEQLDAMETARKKLKTIFSDQEDIHKILESSENEDEDDVEKSPSKSPPPKKGRKNKSDVEGNNSSITDVIEQSDNLNDRENKKDTDVEIKIETDETIDSTKDTKKESILTPLELQAINEQLSNLDMDTIKLLAFQRLQQIVNENPNNIQKFQNDKAIASQSIAEIAKWDAHRFPIPVPVDDIKKENDADNNPVTIRMRDRPFHIRSDEEKSSSLALSLEYPIHRSNVKSRAVITYANDYLSGRKWFTIKPNLNQSVFMRYRSFEIGIGANNHLDLSRFGSCAYVSPKHAVIFFDEITKQYELLNYSEFGTDVNGQIFSCDFTEYPADISESPSSPLKEKRVAIQSKIKNMIDAKKKIREGIDKPGQDTDIDVIMAAEDSPYCECKGRYPMIQAWEGTALLQHGYLLKFGCLSFVFSIVEDKVEIEP</sequence>
<dbReference type="PANTHER" id="PTHR46309">
    <property type="entry name" value="PHD FINGER PROTEIN 12"/>
    <property type="match status" value="1"/>
</dbReference>
<evidence type="ECO:0000256" key="3">
    <source>
        <dbReference type="ARBA" id="ARBA00022833"/>
    </source>
</evidence>
<dbReference type="PROSITE" id="PS50016">
    <property type="entry name" value="ZF_PHD_2"/>
    <property type="match status" value="2"/>
</dbReference>
<keyword evidence="10" id="KW-1185">Reference proteome</keyword>
<dbReference type="InterPro" id="IPR001965">
    <property type="entry name" value="Znf_PHD"/>
</dbReference>
<name>A0A9N9RWB0_9DIPT</name>
<dbReference type="InterPro" id="IPR031966">
    <property type="entry name" value="PHF12_MRG-bd"/>
</dbReference>
<feature type="coiled-coil region" evidence="5">
    <location>
        <begin position="376"/>
        <end position="403"/>
    </location>
</feature>
<dbReference type="InterPro" id="IPR011011">
    <property type="entry name" value="Znf_FYVE_PHD"/>
</dbReference>
<dbReference type="Proteomes" id="UP001153620">
    <property type="component" value="Chromosome 2"/>
</dbReference>
<dbReference type="InterPro" id="IPR038098">
    <property type="entry name" value="PHF12_MRG-bd_sf"/>
</dbReference>
<feature type="domain" description="PHD-type" evidence="8">
    <location>
        <begin position="49"/>
        <end position="99"/>
    </location>
</feature>
<dbReference type="EMBL" id="OU895878">
    <property type="protein sequence ID" value="CAG9804312.1"/>
    <property type="molecule type" value="Genomic_DNA"/>
</dbReference>
<proteinExistence type="predicted"/>
<evidence type="ECO:0000259" key="8">
    <source>
        <dbReference type="PROSITE" id="PS50016"/>
    </source>
</evidence>
<feature type="domain" description="FHA" evidence="7">
    <location>
        <begin position="651"/>
        <end position="703"/>
    </location>
</feature>
<keyword evidence="5" id="KW-0175">Coiled coil</keyword>
<dbReference type="InterPro" id="IPR019786">
    <property type="entry name" value="Zinc_finger_PHD-type_CS"/>
</dbReference>
<evidence type="ECO:0008006" key="11">
    <source>
        <dbReference type="Google" id="ProtNLM"/>
    </source>
</evidence>
<keyword evidence="1" id="KW-0479">Metal-binding</keyword>
<gene>
    <name evidence="9" type="ORF">CHIRRI_LOCUS7203</name>
</gene>
<keyword evidence="2 4" id="KW-0863">Zinc-finger</keyword>